<comment type="caution">
    <text evidence="2">The sequence shown here is derived from an EMBL/GenBank/DDBJ whole genome shotgun (WGS) entry which is preliminary data.</text>
</comment>
<evidence type="ECO:0000313" key="3">
    <source>
        <dbReference type="Proteomes" id="UP000670776"/>
    </source>
</evidence>
<keyword evidence="1" id="KW-1133">Transmembrane helix</keyword>
<organism evidence="2 3">
    <name type="scientific">Mariniflexile gromovii</name>
    <dbReference type="NCBI Taxonomy" id="362523"/>
    <lineage>
        <taxon>Bacteria</taxon>
        <taxon>Pseudomonadati</taxon>
        <taxon>Bacteroidota</taxon>
        <taxon>Flavobacteriia</taxon>
        <taxon>Flavobacteriales</taxon>
        <taxon>Flavobacteriaceae</taxon>
        <taxon>Mariniflexile</taxon>
    </lineage>
</organism>
<name>A0ABS4BYF1_9FLAO</name>
<sequence>MIYPKFVNVFLLTDRLMLYLVFALAIEAASFLPLKAKRYSGKRDPCGNAQKAF</sequence>
<dbReference type="RefSeq" id="WP_209656767.1">
    <property type="nucleotide sequence ID" value="NZ_JAGJCB010000026.1"/>
</dbReference>
<dbReference type="Proteomes" id="UP000670776">
    <property type="component" value="Unassembled WGS sequence"/>
</dbReference>
<keyword evidence="1" id="KW-0812">Transmembrane</keyword>
<gene>
    <name evidence="2" type="ORF">J8H85_17445</name>
</gene>
<evidence type="ECO:0000256" key="1">
    <source>
        <dbReference type="SAM" id="Phobius"/>
    </source>
</evidence>
<keyword evidence="3" id="KW-1185">Reference proteome</keyword>
<evidence type="ECO:0000313" key="2">
    <source>
        <dbReference type="EMBL" id="MBP0905615.1"/>
    </source>
</evidence>
<feature type="transmembrane region" description="Helical" evidence="1">
    <location>
        <begin position="16"/>
        <end position="34"/>
    </location>
</feature>
<dbReference type="EMBL" id="JAGJCB010000026">
    <property type="protein sequence ID" value="MBP0905615.1"/>
    <property type="molecule type" value="Genomic_DNA"/>
</dbReference>
<accession>A0ABS4BYF1</accession>
<protein>
    <submittedName>
        <fullName evidence="2">Uncharacterized protein</fullName>
    </submittedName>
</protein>
<keyword evidence="1" id="KW-0472">Membrane</keyword>
<proteinExistence type="predicted"/>
<reference evidence="2 3" key="1">
    <citation type="submission" date="2021-04" db="EMBL/GenBank/DDBJ databases">
        <title>Mariniflexile gromovii gen. nov., sp. nov., a gliding bacterium isolated from the sea urchin Strongylocentrotus intermedius.</title>
        <authorList>
            <person name="Ko S."/>
            <person name="Le V."/>
            <person name="Ahn C.-Y."/>
            <person name="Oh H.-M."/>
        </authorList>
    </citation>
    <scope>NUCLEOTIDE SEQUENCE [LARGE SCALE GENOMIC DNA]</scope>
    <source>
        <strain evidence="2 3">KCTC 12570</strain>
    </source>
</reference>